<dbReference type="RefSeq" id="WP_038238935.1">
    <property type="nucleotide sequence ID" value="NZ_RCNR01000022.1"/>
</dbReference>
<feature type="transmembrane region" description="Helical" evidence="8">
    <location>
        <begin position="70"/>
        <end position="91"/>
    </location>
</feature>
<keyword evidence="7" id="KW-0067">ATP-binding</keyword>
<dbReference type="AlphaFoldDB" id="A0A7X3D2M2"/>
<keyword evidence="8" id="KW-0472">Membrane</keyword>
<evidence type="ECO:0000313" key="11">
    <source>
        <dbReference type="Proteomes" id="UP000540519"/>
    </source>
</evidence>
<keyword evidence="6 10" id="KW-0418">Kinase</keyword>
<dbReference type="InterPro" id="IPR036890">
    <property type="entry name" value="HATPase_C_sf"/>
</dbReference>
<dbReference type="GO" id="GO:0005524">
    <property type="term" value="F:ATP binding"/>
    <property type="evidence" value="ECO:0007669"/>
    <property type="project" value="UniProtKB-KW"/>
</dbReference>
<dbReference type="InterPro" id="IPR003594">
    <property type="entry name" value="HATPase_dom"/>
</dbReference>
<evidence type="ECO:0000256" key="3">
    <source>
        <dbReference type="ARBA" id="ARBA00022553"/>
    </source>
</evidence>
<keyword evidence="4" id="KW-0808">Transferase</keyword>
<dbReference type="SUPFAM" id="SSF55874">
    <property type="entry name" value="ATPase domain of HSP90 chaperone/DNA topoisomerase II/histidine kinase"/>
    <property type="match status" value="1"/>
</dbReference>
<evidence type="ECO:0000313" key="10">
    <source>
        <dbReference type="EMBL" id="MUH36621.1"/>
    </source>
</evidence>
<dbReference type="PROSITE" id="PS50109">
    <property type="entry name" value="HIS_KIN"/>
    <property type="match status" value="1"/>
</dbReference>
<feature type="transmembrane region" description="Helical" evidence="8">
    <location>
        <begin position="45"/>
        <end position="63"/>
    </location>
</feature>
<dbReference type="SMART" id="SM00387">
    <property type="entry name" value="HATPase_c"/>
    <property type="match status" value="1"/>
</dbReference>
<evidence type="ECO:0000256" key="2">
    <source>
        <dbReference type="ARBA" id="ARBA00012438"/>
    </source>
</evidence>
<feature type="transmembrane region" description="Helical" evidence="8">
    <location>
        <begin position="120"/>
        <end position="141"/>
    </location>
</feature>
<feature type="transmembrane region" description="Helical" evidence="8">
    <location>
        <begin position="153"/>
        <end position="174"/>
    </location>
</feature>
<keyword evidence="3" id="KW-0597">Phosphoprotein</keyword>
<reference evidence="10 11" key="1">
    <citation type="journal article" date="2019" name="Mar. Drugs">
        <title>Comparative Genomics and CAZyme Genome Repertoires of Marine Zobellia amurskyensis KMM 3526(T) and Zobellia laminariae KMM 3676(T).</title>
        <authorList>
            <person name="Chernysheva N."/>
            <person name="Bystritskaya E."/>
            <person name="Stenkova A."/>
            <person name="Golovkin I."/>
            <person name="Nedashkovskaya O."/>
            <person name="Isaeva M."/>
        </authorList>
    </citation>
    <scope>NUCLEOTIDE SEQUENCE [LARGE SCALE GENOMIC DNA]</scope>
    <source>
        <strain evidence="10 11">KMM 3526</strain>
    </source>
</reference>
<dbReference type="Pfam" id="PF02518">
    <property type="entry name" value="HATPase_c"/>
    <property type="match status" value="1"/>
</dbReference>
<comment type="caution">
    <text evidence="10">The sequence shown here is derived from an EMBL/GenBank/DDBJ whole genome shotgun (WGS) entry which is preliminary data.</text>
</comment>
<comment type="catalytic activity">
    <reaction evidence="1">
        <text>ATP + protein L-histidine = ADP + protein N-phospho-L-histidine.</text>
        <dbReference type="EC" id="2.7.13.3"/>
    </reaction>
</comment>
<dbReference type="Gene3D" id="3.30.450.20">
    <property type="entry name" value="PAS domain"/>
    <property type="match status" value="1"/>
</dbReference>
<dbReference type="Gene3D" id="3.30.565.10">
    <property type="entry name" value="Histidine kinase-like ATPase, C-terminal domain"/>
    <property type="match status" value="1"/>
</dbReference>
<evidence type="ECO:0000256" key="6">
    <source>
        <dbReference type="ARBA" id="ARBA00022777"/>
    </source>
</evidence>
<accession>A0A7X3D2M2</accession>
<proteinExistence type="predicted"/>
<dbReference type="InterPro" id="IPR011495">
    <property type="entry name" value="Sig_transdc_His_kin_sub2_dim/P"/>
</dbReference>
<evidence type="ECO:0000256" key="8">
    <source>
        <dbReference type="SAM" id="Phobius"/>
    </source>
</evidence>
<keyword evidence="8" id="KW-1133">Transmembrane helix</keyword>
<keyword evidence="11" id="KW-1185">Reference proteome</keyword>
<dbReference type="PANTHER" id="PTHR41523:SF8">
    <property type="entry name" value="ETHYLENE RESPONSE SENSOR PROTEIN"/>
    <property type="match status" value="1"/>
</dbReference>
<keyword evidence="5" id="KW-0547">Nucleotide-binding</keyword>
<dbReference type="GO" id="GO:0004673">
    <property type="term" value="F:protein histidine kinase activity"/>
    <property type="evidence" value="ECO:0007669"/>
    <property type="project" value="UniProtKB-EC"/>
</dbReference>
<dbReference type="Proteomes" id="UP000540519">
    <property type="component" value="Unassembled WGS sequence"/>
</dbReference>
<gene>
    <name evidence="10" type="ORF">D9O36_12280</name>
</gene>
<evidence type="ECO:0000259" key="9">
    <source>
        <dbReference type="PROSITE" id="PS50109"/>
    </source>
</evidence>
<dbReference type="OrthoDB" id="9767435at2"/>
<protein>
    <recommendedName>
        <fullName evidence="2">histidine kinase</fullName>
        <ecNumber evidence="2">2.7.13.3</ecNumber>
    </recommendedName>
</protein>
<feature type="transmembrane region" description="Helical" evidence="8">
    <location>
        <begin position="21"/>
        <end position="39"/>
    </location>
</feature>
<dbReference type="InterPro" id="IPR005467">
    <property type="entry name" value="His_kinase_dom"/>
</dbReference>
<dbReference type="Pfam" id="PF07568">
    <property type="entry name" value="HisKA_2"/>
    <property type="match status" value="1"/>
</dbReference>
<name>A0A7X3D2M2_9FLAO</name>
<keyword evidence="8" id="KW-0812">Transmembrane</keyword>
<dbReference type="EC" id="2.7.13.3" evidence="2"/>
<dbReference type="PANTHER" id="PTHR41523">
    <property type="entry name" value="TWO-COMPONENT SYSTEM SENSOR PROTEIN"/>
    <property type="match status" value="1"/>
</dbReference>
<sequence length="405" mass="45018">MPNKNKIQSRLDNQSSLLINFVYISAFVSFLVSLLLIYILGVIGYVPAMFLTYTVVNLINISLYKVHGKLLITSFISSAISLICIIVITLFSGAINSPFIFVLSIIVLGGYVSGHIFGKIYLTVVLLVTIGLYAASEFTSVPNEIPENVKDSFSLISILFCLYLLIGVFGKHLLKTHEKLTRSKSKIEEGIAEKELLLRTVHHRVKNNLQTVSSLLSLQSKNTTNAKIKELAISSQHRINSMAMIHEMLYMRDNISQIAFKPYLEELTNFLVKSANSKNLNVTVNIDMPDVSLGLDTTIPLGLLINEAVTNSLKYGFPENGSGKIDIMLKADENDAESYFLDITDDGIGFSEEINHKTTKSLGLKLMHNLGRQLRGSVSRIKTKKGTGYHITFKDKDRHLPSING</sequence>
<feature type="transmembrane region" description="Helical" evidence="8">
    <location>
        <begin position="97"/>
        <end position="113"/>
    </location>
</feature>
<dbReference type="EMBL" id="RCNR01000022">
    <property type="protein sequence ID" value="MUH36621.1"/>
    <property type="molecule type" value="Genomic_DNA"/>
</dbReference>
<evidence type="ECO:0000256" key="4">
    <source>
        <dbReference type="ARBA" id="ARBA00022679"/>
    </source>
</evidence>
<evidence type="ECO:0000256" key="5">
    <source>
        <dbReference type="ARBA" id="ARBA00022741"/>
    </source>
</evidence>
<evidence type="ECO:0000256" key="1">
    <source>
        <dbReference type="ARBA" id="ARBA00000085"/>
    </source>
</evidence>
<organism evidence="10 11">
    <name type="scientific">Zobellia amurskyensis</name>
    <dbReference type="NCBI Taxonomy" id="248905"/>
    <lineage>
        <taxon>Bacteria</taxon>
        <taxon>Pseudomonadati</taxon>
        <taxon>Bacteroidota</taxon>
        <taxon>Flavobacteriia</taxon>
        <taxon>Flavobacteriales</taxon>
        <taxon>Flavobacteriaceae</taxon>
        <taxon>Zobellia</taxon>
    </lineage>
</organism>
<feature type="domain" description="Histidine kinase" evidence="9">
    <location>
        <begin position="200"/>
        <end position="397"/>
    </location>
</feature>
<evidence type="ECO:0000256" key="7">
    <source>
        <dbReference type="ARBA" id="ARBA00022840"/>
    </source>
</evidence>